<dbReference type="GO" id="GO:0005739">
    <property type="term" value="C:mitochondrion"/>
    <property type="evidence" value="ECO:0007669"/>
    <property type="project" value="TreeGrafter"/>
</dbReference>
<name>A0A183QYR3_9TREM</name>
<evidence type="ECO:0000313" key="6">
    <source>
        <dbReference type="Proteomes" id="UP000050792"/>
    </source>
</evidence>
<protein>
    <submittedName>
        <fullName evidence="7">DUF1279 domain-containing protein</fullName>
    </submittedName>
</protein>
<evidence type="ECO:0000256" key="1">
    <source>
        <dbReference type="ARBA" id="ARBA00004167"/>
    </source>
</evidence>
<dbReference type="Proteomes" id="UP000050792">
    <property type="component" value="Unassembled WGS sequence"/>
</dbReference>
<evidence type="ECO:0000313" key="7">
    <source>
        <dbReference type="WBParaSite" id="SRDH1_88170.1"/>
    </source>
</evidence>
<dbReference type="GO" id="GO:0016020">
    <property type="term" value="C:membrane"/>
    <property type="evidence" value="ECO:0007669"/>
    <property type="project" value="UniProtKB-SubCell"/>
</dbReference>
<evidence type="ECO:0000256" key="3">
    <source>
        <dbReference type="ARBA" id="ARBA00022989"/>
    </source>
</evidence>
<keyword evidence="6" id="KW-1185">Reference proteome</keyword>
<keyword evidence="5" id="KW-0472">Membrane</keyword>
<keyword evidence="3" id="KW-1133">Transmembrane helix</keyword>
<dbReference type="WBParaSite" id="SRDH1_88170.1">
    <property type="protein sequence ID" value="SRDH1_88170.1"/>
    <property type="gene ID" value="SRDH1_88170"/>
</dbReference>
<dbReference type="AlphaFoldDB" id="A0A183QYR3"/>
<proteinExistence type="predicted"/>
<evidence type="ECO:0000256" key="2">
    <source>
        <dbReference type="ARBA" id="ARBA00022692"/>
    </source>
</evidence>
<dbReference type="PANTHER" id="PTHR21377:SF1">
    <property type="entry name" value="PROTEIN FAM210A"/>
    <property type="match status" value="1"/>
</dbReference>
<dbReference type="PANTHER" id="PTHR21377">
    <property type="entry name" value="PROTEIN FAM210B, MITOCHONDRIAL"/>
    <property type="match status" value="1"/>
</dbReference>
<organism evidence="6 7">
    <name type="scientific">Schistosoma rodhaini</name>
    <dbReference type="NCBI Taxonomy" id="6188"/>
    <lineage>
        <taxon>Eukaryota</taxon>
        <taxon>Metazoa</taxon>
        <taxon>Spiralia</taxon>
        <taxon>Lophotrochozoa</taxon>
        <taxon>Platyhelminthes</taxon>
        <taxon>Trematoda</taxon>
        <taxon>Digenea</taxon>
        <taxon>Strigeidida</taxon>
        <taxon>Schistosomatoidea</taxon>
        <taxon>Schistosomatidae</taxon>
        <taxon>Schistosoma</taxon>
    </lineage>
</organism>
<keyword evidence="2" id="KW-0812">Transmembrane</keyword>
<dbReference type="InterPro" id="IPR045866">
    <property type="entry name" value="FAM210A/B-like"/>
</dbReference>
<reference evidence="6" key="1">
    <citation type="submission" date="2022-06" db="EMBL/GenBank/DDBJ databases">
        <authorList>
            <person name="Berger JAMES D."/>
            <person name="Berger JAMES D."/>
        </authorList>
    </citation>
    <scope>NUCLEOTIDE SEQUENCE [LARGE SCALE GENOMIC DNA]</scope>
</reference>
<dbReference type="Pfam" id="PF06916">
    <property type="entry name" value="FAM210A-B_dom"/>
    <property type="match status" value="1"/>
</dbReference>
<reference evidence="7" key="2">
    <citation type="submission" date="2023-11" db="UniProtKB">
        <authorList>
            <consortium name="WormBaseParasite"/>
        </authorList>
    </citation>
    <scope>IDENTIFICATION</scope>
</reference>
<comment type="subcellular location">
    <subcellularLocation>
        <location evidence="1">Membrane</location>
        <topology evidence="1">Single-pass membrane protein</topology>
    </subcellularLocation>
</comment>
<evidence type="ECO:0000256" key="4">
    <source>
        <dbReference type="ARBA" id="ARBA00023054"/>
    </source>
</evidence>
<accession>A0A183QYR3</accession>
<evidence type="ECO:0000256" key="5">
    <source>
        <dbReference type="ARBA" id="ARBA00023136"/>
    </source>
</evidence>
<keyword evidence="4" id="KW-0175">Coiled coil</keyword>
<sequence length="246" mass="28224">MNKTLILGLRHYVTLNHAVFPKFHAHRTTLSPICRNDSKFPPVRCSQIQYSLFSKDPRSPKFLKIPISLTTFAQFSTESKNNIPPDVNENNENDLDKRKSSLVKRFKDAYAIYGKVVLVTHGVTSCLWFGLFYSLACTGVNLLDILQSLNAPDWLTKPLHLGGGTVNTLATAIVFYKLMVPFRYGLTLILTRYLVRYLRLKGKAPQVQENDRLRNLAKEGAEISRERLKARMARSRRNVLMKRNQR</sequence>
<dbReference type="InterPro" id="IPR009688">
    <property type="entry name" value="FAM210A/B-like_dom"/>
</dbReference>